<dbReference type="Proteomes" id="UP000724672">
    <property type="component" value="Unassembled WGS sequence"/>
</dbReference>
<protein>
    <submittedName>
        <fullName evidence="2">Uncharacterized protein</fullName>
    </submittedName>
</protein>
<gene>
    <name evidence="2" type="ORF">GOQ27_07490</name>
</gene>
<dbReference type="AlphaFoldDB" id="A0A942UZ93"/>
<dbReference type="EMBL" id="WSFT01000031">
    <property type="protein sequence ID" value="MBS4538302.1"/>
    <property type="molecule type" value="Genomic_DNA"/>
</dbReference>
<keyword evidence="1" id="KW-0812">Transmembrane</keyword>
<name>A0A942UZ93_9FIRM</name>
<feature type="transmembrane region" description="Helical" evidence="1">
    <location>
        <begin position="6"/>
        <end position="24"/>
    </location>
</feature>
<sequence length="156" mass="18471">MKKSFLGVIVILLILVIVIIINNYPEKGRVEEVIYSKYEYKDKFIRMEIYGEGRTKEATDTNSLDKLTSYLKDIEVKEKYFNTDLEGTSDTYFIYLTNESGEWLSIHINGKLMDVMYETSTIKHNMKKSHKKYFITDEDFDIEKIEEIYTSIENNK</sequence>
<dbReference type="RefSeq" id="WP_203366228.1">
    <property type="nucleotide sequence ID" value="NZ_WSFT01000031.1"/>
</dbReference>
<proteinExistence type="predicted"/>
<keyword evidence="1" id="KW-0472">Membrane</keyword>
<reference evidence="2" key="1">
    <citation type="submission" date="2019-12" db="EMBL/GenBank/DDBJ databases">
        <title>Clostridiaceae gen. nov. sp. nov., isolated from sediment in Xinjiang, China.</title>
        <authorList>
            <person name="Zhang R."/>
        </authorList>
    </citation>
    <scope>NUCLEOTIDE SEQUENCE</scope>
    <source>
        <strain evidence="2">D2Q-11</strain>
    </source>
</reference>
<evidence type="ECO:0000313" key="2">
    <source>
        <dbReference type="EMBL" id="MBS4538302.1"/>
    </source>
</evidence>
<organism evidence="2 3">
    <name type="scientific">Anaeromonas frigoriresistens</name>
    <dbReference type="NCBI Taxonomy" id="2683708"/>
    <lineage>
        <taxon>Bacteria</taxon>
        <taxon>Bacillati</taxon>
        <taxon>Bacillota</taxon>
        <taxon>Tissierellia</taxon>
        <taxon>Tissierellales</taxon>
        <taxon>Thermohalobacteraceae</taxon>
        <taxon>Anaeromonas</taxon>
    </lineage>
</organism>
<keyword evidence="3" id="KW-1185">Reference proteome</keyword>
<comment type="caution">
    <text evidence="2">The sequence shown here is derived from an EMBL/GenBank/DDBJ whole genome shotgun (WGS) entry which is preliminary data.</text>
</comment>
<keyword evidence="1" id="KW-1133">Transmembrane helix</keyword>
<evidence type="ECO:0000256" key="1">
    <source>
        <dbReference type="SAM" id="Phobius"/>
    </source>
</evidence>
<accession>A0A942UZ93</accession>
<evidence type="ECO:0000313" key="3">
    <source>
        <dbReference type="Proteomes" id="UP000724672"/>
    </source>
</evidence>